<dbReference type="RefSeq" id="XP_640665.1">
    <property type="nucleotide sequence ID" value="XM_635573.1"/>
</dbReference>
<dbReference type="OMA" id="HSIVANE"/>
<dbReference type="FunCoup" id="Q54TZ6">
    <property type="interactions" value="6"/>
</dbReference>
<dbReference type="PANTHER" id="PTHR32142">
    <property type="entry name" value="B BOX-TYPE DOMAIN-CONTAINING PROTEIN-RELATED"/>
    <property type="match status" value="1"/>
</dbReference>
<dbReference type="HOGENOM" id="CLU_303373_0_0_1"/>
<comment type="caution">
    <text evidence="1">The sequence shown here is derived from an EMBL/GenBank/DDBJ whole genome shotgun (WGS) entry which is preliminary data.</text>
</comment>
<keyword evidence="2" id="KW-1185">Reference proteome</keyword>
<dbReference type="VEuPathDB" id="AmoebaDB:DDB_G0281423"/>
<dbReference type="PaxDb" id="44689-DDB0205571"/>
<organism evidence="1 2">
    <name type="scientific">Dictyostelium discoideum</name>
    <name type="common">Social amoeba</name>
    <dbReference type="NCBI Taxonomy" id="44689"/>
    <lineage>
        <taxon>Eukaryota</taxon>
        <taxon>Amoebozoa</taxon>
        <taxon>Evosea</taxon>
        <taxon>Eumycetozoa</taxon>
        <taxon>Dictyostelia</taxon>
        <taxon>Dictyosteliales</taxon>
        <taxon>Dictyosteliaceae</taxon>
        <taxon>Dictyostelium</taxon>
    </lineage>
</organism>
<dbReference type="PANTHER" id="PTHR32142:SF63">
    <property type="entry name" value="ANKYRIN REPEAT-CONTAINING PROTEIN"/>
    <property type="match status" value="1"/>
</dbReference>
<sequence>MDHIINNNENENLFWKVYRNVYLNKKIFEQLEIVLDIKFKDYRMYNSKSRIKFKDINSLKWMIDNCEFEILKKKIENEEFIQICVFGMKSLAKIKDENLSIQLLKMLMNNQRDNLEPYIIGVAIEYEKLKMIKVLVNEPYSMEITRFNIDQAVQTCSAQFLDELLLMCDFELRETCKNFKLSLIHQSINNSKNNENNDILNIIIKYPEMILPIQNRLYTQYSTPYIRYNLPSLTSAKQLFSIFETNLFKNEFKVTKDLITVIIRDQFKYPFNISKLLVLFGLYIQNLYFDESQQLIDKKQEIKSKMFEIFDNNETSINEKEKQLFKLFILEINSKEIYKIYFYKYSELIDEMDNNSSYKTLSFLNVFQKFDEIIKLNDKNELTNFILKIIDSEIPIKGQKFKNLFKKIIDTIINYLMDDEYNYKIIINEIKRKNLEKLFSIPFEWNPILREIMIEPIDGGLNKLFINDKETIDWLSSTFKLKSKNHKNVKTIYNNKMKKGLVQFSTHQLYTYSILMLNKYSYGKSLMRSLIYPSIYSHPLITVNGNKEYLNKSEIMELLFKSIISYNLNETLLYVSLIDLKNDFKQFISIWNRKSKLNEYRFLFLDQLFSKTDIGTIKNIKVEIVIDSIKYWINEAKSNLQNNDLELLFETIINYLYKKLIQNQNVKINQVIEIRELVLILNIKLEHTQFHVFYYLNIKSPKLIKYLLLNESLLSSLLINLVSPSFKFPDGFKYYCSNSAINYNQIHPTDSIPIILDPIKISFDFIVNESFMNLLEYIDKFWSNNNTLKVNKQLYYYLDINRFDLFLKEFEENKEANVFKKAGNIAMLNKEFIRSLSVGKINDSKLINFKKYIDLSQLFKYQENEKFTQDIINHSIVANEKELVSFIINYLKIEKINIYCETFNLCYYDIFKYIFENHSNTIKSIDVGFVQNKCISGTDTFIQDSISLFELFLKYYPNSFDNISFIGITSNSKLHHYFVSIKLMPEYSHTNK</sequence>
<evidence type="ECO:0000313" key="2">
    <source>
        <dbReference type="Proteomes" id="UP000002195"/>
    </source>
</evidence>
<dbReference type="AlphaFoldDB" id="Q54TZ6"/>
<reference evidence="1 2" key="1">
    <citation type="journal article" date="2005" name="Nature">
        <title>The genome of the social amoeba Dictyostelium discoideum.</title>
        <authorList>
            <consortium name="The Dictyostelium discoideum Sequencing Consortium"/>
            <person name="Eichinger L."/>
            <person name="Pachebat J.A."/>
            <person name="Glockner G."/>
            <person name="Rajandream M.A."/>
            <person name="Sucgang R."/>
            <person name="Berriman M."/>
            <person name="Song J."/>
            <person name="Olsen R."/>
            <person name="Szafranski K."/>
            <person name="Xu Q."/>
            <person name="Tunggal B."/>
            <person name="Kummerfeld S."/>
            <person name="Madera M."/>
            <person name="Konfortov B.A."/>
            <person name="Rivero F."/>
            <person name="Bankier A.T."/>
            <person name="Lehmann R."/>
            <person name="Hamlin N."/>
            <person name="Davies R."/>
            <person name="Gaudet P."/>
            <person name="Fey P."/>
            <person name="Pilcher K."/>
            <person name="Chen G."/>
            <person name="Saunders D."/>
            <person name="Sodergren E."/>
            <person name="Davis P."/>
            <person name="Kerhornou A."/>
            <person name="Nie X."/>
            <person name="Hall N."/>
            <person name="Anjard C."/>
            <person name="Hemphill L."/>
            <person name="Bason N."/>
            <person name="Farbrother P."/>
            <person name="Desany B."/>
            <person name="Just E."/>
            <person name="Morio T."/>
            <person name="Rost R."/>
            <person name="Churcher C."/>
            <person name="Cooper J."/>
            <person name="Haydock S."/>
            <person name="van Driessche N."/>
            <person name="Cronin A."/>
            <person name="Goodhead I."/>
            <person name="Muzny D."/>
            <person name="Mourier T."/>
            <person name="Pain A."/>
            <person name="Lu M."/>
            <person name="Harper D."/>
            <person name="Lindsay R."/>
            <person name="Hauser H."/>
            <person name="James K."/>
            <person name="Quiles M."/>
            <person name="Madan Babu M."/>
            <person name="Saito T."/>
            <person name="Buchrieser C."/>
            <person name="Wardroper A."/>
            <person name="Felder M."/>
            <person name="Thangavelu M."/>
            <person name="Johnson D."/>
            <person name="Knights A."/>
            <person name="Loulseged H."/>
            <person name="Mungall K."/>
            <person name="Oliver K."/>
            <person name="Price C."/>
            <person name="Quail M.A."/>
            <person name="Urushihara H."/>
            <person name="Hernandez J."/>
            <person name="Rabbinowitsch E."/>
            <person name="Steffen D."/>
            <person name="Sanders M."/>
            <person name="Ma J."/>
            <person name="Kohara Y."/>
            <person name="Sharp S."/>
            <person name="Simmonds M."/>
            <person name="Spiegler S."/>
            <person name="Tivey A."/>
            <person name="Sugano S."/>
            <person name="White B."/>
            <person name="Walker D."/>
            <person name="Woodward J."/>
            <person name="Winckler T."/>
            <person name="Tanaka Y."/>
            <person name="Shaulsky G."/>
            <person name="Schleicher M."/>
            <person name="Weinstock G."/>
            <person name="Rosenthal A."/>
            <person name="Cox E.C."/>
            <person name="Chisholm R.L."/>
            <person name="Gibbs R."/>
            <person name="Loomis W.F."/>
            <person name="Platzer M."/>
            <person name="Kay R.R."/>
            <person name="Williams J."/>
            <person name="Dear P.H."/>
            <person name="Noegel A.A."/>
            <person name="Barrell B."/>
            <person name="Kuspa A."/>
        </authorList>
    </citation>
    <scope>NUCLEOTIDE SEQUENCE [LARGE SCALE GENOMIC DNA]</scope>
    <source>
        <strain evidence="1 2">AX4</strain>
    </source>
</reference>
<protein>
    <submittedName>
        <fullName evidence="1">Uncharacterized protein</fullName>
    </submittedName>
</protein>
<gene>
    <name evidence="1" type="ORF">DDB_G0281423</name>
</gene>
<dbReference type="dictyBase" id="DDB_G0281423"/>
<proteinExistence type="predicted"/>
<dbReference type="InParanoid" id="Q54TZ6"/>
<evidence type="ECO:0000313" key="1">
    <source>
        <dbReference type="EMBL" id="EAL66693.1"/>
    </source>
</evidence>
<name>Q54TZ6_DICDI</name>
<accession>Q54TZ6</accession>
<dbReference type="KEGG" id="ddi:DDB_G0281423"/>
<dbReference type="EMBL" id="AAFI02000041">
    <property type="protein sequence ID" value="EAL66693.1"/>
    <property type="molecule type" value="Genomic_DNA"/>
</dbReference>
<dbReference type="Proteomes" id="UP000002195">
    <property type="component" value="Unassembled WGS sequence"/>
</dbReference>
<dbReference type="GeneID" id="8623050"/>
<dbReference type="PhylomeDB" id="Q54TZ6"/>